<feature type="compositionally biased region" description="Pro residues" evidence="1">
    <location>
        <begin position="7"/>
        <end position="16"/>
    </location>
</feature>
<dbReference type="RefSeq" id="WP_148344016.1">
    <property type="nucleotide sequence ID" value="NZ_VSFG01000001.1"/>
</dbReference>
<feature type="region of interest" description="Disordered" evidence="1">
    <location>
        <begin position="1"/>
        <end position="20"/>
    </location>
</feature>
<accession>A0A5D0NT59</accession>
<dbReference type="STRING" id="1220554.GCA_001552135_03758"/>
<dbReference type="AlphaFoldDB" id="A0A5D0NT59"/>
<dbReference type="Gene3D" id="1.25.40.10">
    <property type="entry name" value="Tetratricopeptide repeat domain"/>
    <property type="match status" value="1"/>
</dbReference>
<organism evidence="2 3">
    <name type="scientific">Actinomadura chibensis</name>
    <dbReference type="NCBI Taxonomy" id="392828"/>
    <lineage>
        <taxon>Bacteria</taxon>
        <taxon>Bacillati</taxon>
        <taxon>Actinomycetota</taxon>
        <taxon>Actinomycetes</taxon>
        <taxon>Streptosporangiales</taxon>
        <taxon>Thermomonosporaceae</taxon>
        <taxon>Actinomadura</taxon>
    </lineage>
</organism>
<comment type="caution">
    <text evidence="2">The sequence shown here is derived from an EMBL/GenBank/DDBJ whole genome shotgun (WGS) entry which is preliminary data.</text>
</comment>
<dbReference type="EMBL" id="VSFG01000001">
    <property type="protein sequence ID" value="TYB47823.1"/>
    <property type="molecule type" value="Genomic_DNA"/>
</dbReference>
<evidence type="ECO:0000313" key="3">
    <source>
        <dbReference type="Proteomes" id="UP000323380"/>
    </source>
</evidence>
<protein>
    <submittedName>
        <fullName evidence="2">Sel1 repeat family protein</fullName>
    </submittedName>
</protein>
<dbReference type="SUPFAM" id="SSF81901">
    <property type="entry name" value="HCP-like"/>
    <property type="match status" value="1"/>
</dbReference>
<dbReference type="InterPro" id="IPR011990">
    <property type="entry name" value="TPR-like_helical_dom_sf"/>
</dbReference>
<keyword evidence="3" id="KW-1185">Reference proteome</keyword>
<proteinExistence type="predicted"/>
<reference evidence="2 3" key="1">
    <citation type="submission" date="2019-08" db="EMBL/GenBank/DDBJ databases">
        <title>Actinomadura sp. nov. CYP1-5 isolated from mountain soil.</title>
        <authorList>
            <person name="Songsumanus A."/>
            <person name="Kuncharoen N."/>
            <person name="Kudo T."/>
            <person name="Yuki M."/>
            <person name="Igarashi Y."/>
            <person name="Tanasupawat S."/>
        </authorList>
    </citation>
    <scope>NUCLEOTIDE SEQUENCE [LARGE SCALE GENOMIC DNA]</scope>
    <source>
        <strain evidence="2 3">JCM 14158</strain>
    </source>
</reference>
<name>A0A5D0NT59_9ACTN</name>
<dbReference type="Proteomes" id="UP000323380">
    <property type="component" value="Unassembled WGS sequence"/>
</dbReference>
<evidence type="ECO:0000313" key="2">
    <source>
        <dbReference type="EMBL" id="TYB47823.1"/>
    </source>
</evidence>
<evidence type="ECO:0000256" key="1">
    <source>
        <dbReference type="SAM" id="MobiDB-lite"/>
    </source>
</evidence>
<gene>
    <name evidence="2" type="ORF">FXF69_00770</name>
</gene>
<sequence length="272" mass="30019">MGRDGRPPPGPQPVLPEPLLRDAAPGYLDNNERARIGGTAWFPDALDELTVPHRRLPGPLVRHRPPPGAHPLYRLADYLEQHARTERTLVCPPASFWDAAVRHAHTPDELTALGQQAEIRGRYRHAVHCYQRASAAGDAYALFLLAERRNGAGDHESAAQLYQQATDAGHADALLDLARLREEGSDHQSAQRLARQATPASANPLMYLAELRMQAGDHRRAEQLYLHAADAGDTRALEGLARLREQAGDRHGAERLRRFGLTAAGDVEEPWT</sequence>